<evidence type="ECO:0000313" key="10">
    <source>
        <dbReference type="Proteomes" id="UP000236447"/>
    </source>
</evidence>
<sequence>MTTTVSSASASQQQQAASTASAEPKKTTGIASDFETFLKMLTAQARYQDPLEPIDSTEYSAQLAQFSMVEQQVQGNEVLEGIQAQLGLANMAAMSGWVGMETRSAAPAYFDGTNPVTVSPNPAQIADTVHLVVKDDTGKEVQRISLPVSAEPYQWQGIDDDGYAFDPGSYSFTLESQKNGEIVLSDTAETYTRVKETQMRGNEVALILEGGSAILASSVTALREPVTPTV</sequence>
<evidence type="ECO:0000313" key="8">
    <source>
        <dbReference type="EMBL" id="AUQ96492.1"/>
    </source>
</evidence>
<dbReference type="InterPro" id="IPR005648">
    <property type="entry name" value="FlgD"/>
</dbReference>
<evidence type="ECO:0000256" key="4">
    <source>
        <dbReference type="ARBA" id="ARBA00024746"/>
    </source>
</evidence>
<comment type="similarity">
    <text evidence="1 5">Belongs to the FlgD family.</text>
</comment>
<dbReference type="Proteomes" id="UP000236447">
    <property type="component" value="Chromosome"/>
</dbReference>
<reference evidence="10 11" key="2">
    <citation type="journal article" date="2017" name="Genome Biol. Evol.">
        <title>Trajectories and Drivers of Genome Evolution in Surface-Associated Marine Phaeobacter.</title>
        <authorList>
            <person name="Freese H.M."/>
            <person name="Sikorski J."/>
            <person name="Bunk B."/>
            <person name="Scheuner C."/>
            <person name="Meier-Kolthoff J.P."/>
            <person name="Sproer C."/>
            <person name="Gram L."/>
            <person name="Overmann J."/>
        </authorList>
    </citation>
    <scope>NUCLEOTIDE SEQUENCE [LARGE SCALE GENOMIC DNA]</scope>
    <source>
        <strain evidence="8 11">P66</strain>
        <strain evidence="9 10">P88</strain>
    </source>
</reference>
<dbReference type="Proteomes" id="UP000236536">
    <property type="component" value="Chromosome"/>
</dbReference>
<dbReference type="EMBL" id="CP010705">
    <property type="protein sequence ID" value="AUQ96492.1"/>
    <property type="molecule type" value="Genomic_DNA"/>
</dbReference>
<evidence type="ECO:0000256" key="3">
    <source>
        <dbReference type="ARBA" id="ARBA00022795"/>
    </source>
</evidence>
<evidence type="ECO:0000259" key="7">
    <source>
        <dbReference type="Pfam" id="PF13860"/>
    </source>
</evidence>
<dbReference type="NCBIfam" id="NF009453">
    <property type="entry name" value="PRK12813.1"/>
    <property type="match status" value="1"/>
</dbReference>
<evidence type="ECO:0000313" key="9">
    <source>
        <dbReference type="EMBL" id="AUR01004.1"/>
    </source>
</evidence>
<name>A0A2I7K1M2_9RHOB</name>
<reference evidence="8 11" key="3">
    <citation type="journal article" date="2017" name="Int. J. Syst. Evol. Microbiol.">
        <title>Adaptation of Surface-Associated Bacteria to the Open Ocean: A Genomically Distinct Subpopulation of Phaeobacter gallaeciensis Colonizes Pacific Mesozooplankton.</title>
        <authorList>
            <person name="Freese H.M."/>
            <person name="Methner A."/>
            <person name="Overmann J."/>
        </authorList>
    </citation>
    <scope>NUCLEOTIDE SEQUENCE [LARGE SCALE GENOMIC DNA]</scope>
    <source>
        <strain evidence="8 11">P66</strain>
    </source>
</reference>
<dbReference type="AlphaFoldDB" id="A0A2I7K1M2"/>
<proteinExistence type="inferred from homology"/>
<dbReference type="Gene3D" id="2.60.40.4070">
    <property type="match status" value="1"/>
</dbReference>
<gene>
    <name evidence="8" type="ORF">PhaeoP66_03762</name>
    <name evidence="9" type="ORF">PhaeoP88_03688</name>
</gene>
<keyword evidence="3 5" id="KW-1005">Bacterial flagellum biogenesis</keyword>
<dbReference type="InterPro" id="IPR025965">
    <property type="entry name" value="FlgD/Vpr_Ig-like"/>
</dbReference>
<keyword evidence="9" id="KW-0969">Cilium</keyword>
<dbReference type="GO" id="GO:0044781">
    <property type="term" value="P:bacterial-type flagellum organization"/>
    <property type="evidence" value="ECO:0007669"/>
    <property type="project" value="UniProtKB-UniRule"/>
</dbReference>
<comment type="function">
    <text evidence="4 5">Required for flagellar hook formation. May act as a scaffolding protein.</text>
</comment>
<feature type="compositionally biased region" description="Low complexity" evidence="6">
    <location>
        <begin position="1"/>
        <end position="22"/>
    </location>
</feature>
<dbReference type="Pfam" id="PF03963">
    <property type="entry name" value="FlgD"/>
    <property type="match status" value="1"/>
</dbReference>
<evidence type="ECO:0000313" key="11">
    <source>
        <dbReference type="Proteomes" id="UP000236536"/>
    </source>
</evidence>
<keyword evidence="9" id="KW-0282">Flagellum</keyword>
<protein>
    <recommendedName>
        <fullName evidence="2 5">Basal-body rod modification protein FlgD</fullName>
    </recommendedName>
</protein>
<feature type="domain" description="FlgD/Vpr Ig-like" evidence="7">
    <location>
        <begin position="110"/>
        <end position="179"/>
    </location>
</feature>
<dbReference type="RefSeq" id="WP_102875248.1">
    <property type="nucleotide sequence ID" value="NZ_CP010599.1"/>
</dbReference>
<feature type="region of interest" description="Disordered" evidence="6">
    <location>
        <begin position="1"/>
        <end position="26"/>
    </location>
</feature>
<keyword evidence="9" id="KW-0966">Cell projection</keyword>
<reference evidence="9 10" key="1">
    <citation type="journal article" date="2017" name="Front. Microbiol.">
        <title>Phaeobacter piscinae sp. nov., a species of the Roseobacter group and potential aquaculture probiont.</title>
        <authorList>
            <person name="Sonnenschein E.C."/>
            <person name="Phippen C.B.W."/>
            <person name="Nielsen K.F."/>
            <person name="Mateiu R.V."/>
            <person name="Melchiorsen J."/>
            <person name="Gram L."/>
            <person name="Overmann J."/>
            <person name="Freese H.M."/>
        </authorList>
    </citation>
    <scope>NUCLEOTIDE SEQUENCE [LARGE SCALE GENOMIC DNA]</scope>
    <source>
        <strain evidence="9 10">P88</strain>
    </source>
</reference>
<evidence type="ECO:0000256" key="5">
    <source>
        <dbReference type="RuleBase" id="RU362076"/>
    </source>
</evidence>
<dbReference type="Pfam" id="PF13860">
    <property type="entry name" value="FlgD_ig"/>
    <property type="match status" value="1"/>
</dbReference>
<evidence type="ECO:0000256" key="2">
    <source>
        <dbReference type="ARBA" id="ARBA00016013"/>
    </source>
</evidence>
<evidence type="ECO:0000256" key="1">
    <source>
        <dbReference type="ARBA" id="ARBA00010577"/>
    </source>
</evidence>
<dbReference type="Gene3D" id="2.30.30.910">
    <property type="match status" value="1"/>
</dbReference>
<keyword evidence="11" id="KW-1185">Reference proteome</keyword>
<evidence type="ECO:0000256" key="6">
    <source>
        <dbReference type="SAM" id="MobiDB-lite"/>
    </source>
</evidence>
<organism evidence="9 10">
    <name type="scientific">Phaeobacter inhibens</name>
    <dbReference type="NCBI Taxonomy" id="221822"/>
    <lineage>
        <taxon>Bacteria</taxon>
        <taxon>Pseudomonadati</taxon>
        <taxon>Pseudomonadota</taxon>
        <taxon>Alphaproteobacteria</taxon>
        <taxon>Rhodobacterales</taxon>
        <taxon>Roseobacteraceae</taxon>
        <taxon>Phaeobacter</taxon>
    </lineage>
</organism>
<accession>A0A2I7K1M2</accession>
<dbReference type="EMBL" id="CP010725">
    <property type="protein sequence ID" value="AUR01004.1"/>
    <property type="molecule type" value="Genomic_DNA"/>
</dbReference>